<dbReference type="PANTHER" id="PTHR35149:SF2">
    <property type="entry name" value="DUF262 DOMAIN-CONTAINING PROTEIN"/>
    <property type="match status" value="1"/>
</dbReference>
<dbReference type="PANTHER" id="PTHR35149">
    <property type="entry name" value="SLL5132 PROTEIN"/>
    <property type="match status" value="1"/>
</dbReference>
<dbReference type="Pfam" id="PF07510">
    <property type="entry name" value="GmrSD_C"/>
    <property type="match status" value="1"/>
</dbReference>
<feature type="domain" description="GmrSD restriction endonucleases N-terminal" evidence="1">
    <location>
        <begin position="9"/>
        <end position="217"/>
    </location>
</feature>
<evidence type="ECO:0000259" key="1">
    <source>
        <dbReference type="Pfam" id="PF03235"/>
    </source>
</evidence>
<organism evidence="3 4">
    <name type="scientific">Salinicoccus sediminis</name>
    <dbReference type="NCBI Taxonomy" id="1432562"/>
    <lineage>
        <taxon>Bacteria</taxon>
        <taxon>Bacillati</taxon>
        <taxon>Bacillota</taxon>
        <taxon>Bacilli</taxon>
        <taxon>Bacillales</taxon>
        <taxon>Staphylococcaceae</taxon>
        <taxon>Salinicoccus</taxon>
    </lineage>
</organism>
<feature type="domain" description="GmrSD restriction endonucleases C-terminal" evidence="2">
    <location>
        <begin position="416"/>
        <end position="556"/>
    </location>
</feature>
<name>A0A0M2SMS3_9STAP</name>
<proteinExistence type="predicted"/>
<reference evidence="3 4" key="1">
    <citation type="submission" date="2015-04" db="EMBL/GenBank/DDBJ databases">
        <title>Taxonomic description and genome sequence of Salinicoccus sediminis sp. nov., a novel hyper halotolerant bacterium isolated from marine sediment.</title>
        <authorList>
            <person name="Mathan Kumar R."/>
            <person name="Kaur G."/>
            <person name="Kumar N."/>
            <person name="Kumar A."/>
            <person name="Singh N.K."/>
            <person name="Kaur N."/>
            <person name="Mayilraj S."/>
        </authorList>
    </citation>
    <scope>NUCLEOTIDE SEQUENCE [LARGE SCALE GENOMIC DNA]</scope>
    <source>
        <strain evidence="3 4">SV-16</strain>
    </source>
</reference>
<dbReference type="InterPro" id="IPR011089">
    <property type="entry name" value="GmrSD_C"/>
</dbReference>
<dbReference type="OrthoDB" id="9798761at2"/>
<evidence type="ECO:0000313" key="4">
    <source>
        <dbReference type="Proteomes" id="UP000034287"/>
    </source>
</evidence>
<dbReference type="STRING" id="1432562.WN59_04705"/>
<dbReference type="RefSeq" id="WP_046513414.1">
    <property type="nucleotide sequence ID" value="NZ_LAYZ01000002.1"/>
</dbReference>
<dbReference type="PATRIC" id="fig|1432562.3.peg.927"/>
<dbReference type="EMBL" id="LAYZ01000002">
    <property type="protein sequence ID" value="KKK34951.1"/>
    <property type="molecule type" value="Genomic_DNA"/>
</dbReference>
<evidence type="ECO:0000259" key="2">
    <source>
        <dbReference type="Pfam" id="PF07510"/>
    </source>
</evidence>
<keyword evidence="4" id="KW-1185">Reference proteome</keyword>
<dbReference type="Proteomes" id="UP000034287">
    <property type="component" value="Unassembled WGS sequence"/>
</dbReference>
<dbReference type="InterPro" id="IPR004919">
    <property type="entry name" value="GmrSD_N"/>
</dbReference>
<gene>
    <name evidence="3" type="ORF">WN59_04705</name>
</gene>
<evidence type="ECO:0000313" key="3">
    <source>
        <dbReference type="EMBL" id="KKK34951.1"/>
    </source>
</evidence>
<dbReference type="AlphaFoldDB" id="A0A0M2SMS3"/>
<comment type="caution">
    <text evidence="3">The sequence shown here is derived from an EMBL/GenBank/DDBJ whole genome shotgun (WGS) entry which is preliminary data.</text>
</comment>
<evidence type="ECO:0008006" key="5">
    <source>
        <dbReference type="Google" id="ProtNLM"/>
    </source>
</evidence>
<accession>A0A0M2SMS3</accession>
<protein>
    <recommendedName>
        <fullName evidence="5">DUF262 domain-containing protein</fullName>
    </recommendedName>
</protein>
<dbReference type="Pfam" id="PF03235">
    <property type="entry name" value="GmrSD_N"/>
    <property type="match status" value="1"/>
</dbReference>
<sequence length="694" mass="80869">MEGNVRHISEYLRGATKLVIPVYQRNYDWQKENCIKLIEDLISLHNEGKQTHFFGTIVVKPGDYSQDIIIIDGQQRITTISLLLLAMKNYMLANKIEQRIINPNNLNDGFLINSFSSDIDKQKLKSNPRDFEAYKKLYDDPRVHIQASNITMNYNYFYERLENINISLDELFESINKLQVMVVNLNSPNDDPQLIFESLNSTGVDLTNADKIRNYLLMNEPQDSQNELFVNYWQPIEERTHLKISDFFKDFLTLKEGRTPVIAKVYEAFVEYYSKIETGADSSSNIKKDFFKELAEYSIAYEHILKFNTDNKDINEFLKRLNFVNVTVAFPFVLGILKDYSDNKIEASQVTAIFNIIESYIARRLITAIPSNALNKIFATLYKDLKKHMAKTEGTVSESEIVAYILLSKSSTGRFPSNQEVEESLKSRNMYNISPKIRTYVFERLENYDHMENLNIYDGIQEQIYSIEHIMPQTLNKEWINELGTNYQEVHDSYLNSIGNLTITAYNSQYSNRPFKEKQSIPKGFKESHFAFLNRLPAEKENWGKAEILERRNTIIQRALDIWNYPATTYEPVNDNQELVIFDGTQTFNNVKIKGYTFMDDRYVPINTWRAFMIEIVKMLAAKDVNPLLEFVKANESGLDLQFYEQPGKGRAQILPGIYMNINYGNSSKMRLLKMMFDVYEIDYDELTVDIISS</sequence>